<dbReference type="OrthoDB" id="9789361at2"/>
<comment type="caution">
    <text evidence="3">The sequence shown here is derived from an EMBL/GenBank/DDBJ whole genome shotgun (WGS) entry which is preliminary data.</text>
</comment>
<dbReference type="CDD" id="cd09726">
    <property type="entry name" value="RAMP_I_III"/>
    <property type="match status" value="2"/>
</dbReference>
<evidence type="ECO:0000313" key="4">
    <source>
        <dbReference type="Proteomes" id="UP000030451"/>
    </source>
</evidence>
<reference evidence="3 4" key="1">
    <citation type="submission" date="2014-10" db="EMBL/GenBank/DDBJ databases">
        <title>Genome sequencing of Vibrio sinaloensis T08.</title>
        <authorList>
            <person name="Chan K.-G."/>
            <person name="Mohamad N.I."/>
        </authorList>
    </citation>
    <scope>NUCLEOTIDE SEQUENCE [LARGE SCALE GENOMIC DNA]</scope>
    <source>
        <strain evidence="3 4">T08</strain>
    </source>
</reference>
<dbReference type="AlphaFoldDB" id="A0A0A5HXR2"/>
<proteinExistence type="predicted"/>
<name>A0A0A5HXR2_PHOS4</name>
<organism evidence="3 4">
    <name type="scientific">Photobacterium sp. (strain ATCC 43367)</name>
    <dbReference type="NCBI Taxonomy" id="379097"/>
    <lineage>
        <taxon>Bacteria</taxon>
        <taxon>Pseudomonadati</taxon>
        <taxon>Pseudomonadota</taxon>
        <taxon>Gammaproteobacteria</taxon>
        <taxon>Vibrionales</taxon>
        <taxon>Vibrionaceae</taxon>
        <taxon>Vibrio</taxon>
        <taxon>Vibrio oreintalis group</taxon>
    </lineage>
</organism>
<dbReference type="Pfam" id="PF03787">
    <property type="entry name" value="RAMPs"/>
    <property type="match status" value="2"/>
</dbReference>
<protein>
    <recommendedName>
        <fullName evidence="2">CRISPR type III-associated protein domain-containing protein</fullName>
    </recommendedName>
</protein>
<dbReference type="Proteomes" id="UP000030451">
    <property type="component" value="Unassembled WGS sequence"/>
</dbReference>
<sequence length="478" mass="52508">MTKQYFAITVEATLRVKTPLLIASGEQKRLIEDQQEQLTKGAETRNTLSPCRGCDDSIYLPASSLKGAALAFIKEHEFDQNWEWIFGERAQQIEGITSSQGGNVRFRNATEKQNVVTEIVTRNSIDAITGSAKQGHLFDVEAVKPGSEFVLKLTAPKANENQLTALISLLTAWGYGDNCIGRNSCNSQGQFELDDMRVKGVEESAYKSWLTSGSSAELAQHVSIISLTAKPITRKQSGLMLDLKLIPLSPIFVSNGKTEKGDDGHQITNAQTNSDGQYMIPATSFRGSYRSLGRKILLTLLQQSGQKAEQTANEYLQVLFGGEKQASAVSITDFTASHQETCKQAFIAIDRFTGGVKGGTQSLATAGANYTINKPIVDEYQGKVTLHSKLLEQENYPQLAIFLLVLRDMMQGEILFGGLKGKGFGKAKVKVQLGDHQTVLSNWSEFEAQWQAQNLPKFEQLIAALQQMLIQANSEEAQ</sequence>
<keyword evidence="1" id="KW-0051">Antiviral defense</keyword>
<dbReference type="InterPro" id="IPR005537">
    <property type="entry name" value="RAMP_III_fam"/>
</dbReference>
<dbReference type="PANTHER" id="PTHR35579:SF3">
    <property type="entry name" value="CRISPR SYSTEM CMS ENDORIBONUCLEASE CSM3"/>
    <property type="match status" value="1"/>
</dbReference>
<dbReference type="GO" id="GO:0051607">
    <property type="term" value="P:defense response to virus"/>
    <property type="evidence" value="ECO:0007669"/>
    <property type="project" value="UniProtKB-KW"/>
</dbReference>
<evidence type="ECO:0000256" key="1">
    <source>
        <dbReference type="ARBA" id="ARBA00023118"/>
    </source>
</evidence>
<dbReference type="PANTHER" id="PTHR35579">
    <property type="entry name" value="CRISPR SYSTEM CMS ENDORIBONUCLEASE CSM3"/>
    <property type="match status" value="1"/>
</dbReference>
<feature type="domain" description="CRISPR type III-associated protein" evidence="2">
    <location>
        <begin position="247"/>
        <end position="427"/>
    </location>
</feature>
<feature type="domain" description="CRISPR type III-associated protein" evidence="2">
    <location>
        <begin position="13"/>
        <end position="181"/>
    </location>
</feature>
<dbReference type="InterPro" id="IPR052216">
    <property type="entry name" value="CRISPR_Csm3_endoribonuclease"/>
</dbReference>
<dbReference type="RefSeq" id="WP_038188753.1">
    <property type="nucleotide sequence ID" value="NZ_JRWP01000004.1"/>
</dbReference>
<evidence type="ECO:0000313" key="3">
    <source>
        <dbReference type="EMBL" id="KGY10357.1"/>
    </source>
</evidence>
<accession>A0A0A5HXR2</accession>
<evidence type="ECO:0000259" key="2">
    <source>
        <dbReference type="Pfam" id="PF03787"/>
    </source>
</evidence>
<dbReference type="EMBL" id="JRWP01000004">
    <property type="protein sequence ID" value="KGY10357.1"/>
    <property type="molecule type" value="Genomic_DNA"/>
</dbReference>
<gene>
    <name evidence="3" type="ORF">NM06_05470</name>
</gene>